<evidence type="ECO:0000313" key="2">
    <source>
        <dbReference type="Proteomes" id="UP000305948"/>
    </source>
</evidence>
<accession>A0A5C3N911</accession>
<name>A0A5C3N911_9AGAM</name>
<protein>
    <submittedName>
        <fullName evidence="1">Uncharacterized protein</fullName>
    </submittedName>
</protein>
<proteinExistence type="predicted"/>
<dbReference type="EMBL" id="ML213506">
    <property type="protein sequence ID" value="TFK54319.1"/>
    <property type="molecule type" value="Genomic_DNA"/>
</dbReference>
<sequence>MNLQLSASPSFVLSFGDAQSMCLVSCEVRIPSPPALADQCGTHMCTQILVHETAPRVRLPSHSLATTFALVTSATGSCTCQMEEIQTGKLQTVEHRFRVYLDDVDSQMIWSQASEQGWRCGVQRHGSSGKKGKRAVSVALDLRRVDASHGPITFSISGEKMMQDLDSVSALGSMVHISDFTVVHHDTVELPNSIMGPFKQKNLQVQVIDLIFMVSQPQKPYS</sequence>
<dbReference type="AlphaFoldDB" id="A0A5C3N911"/>
<keyword evidence="2" id="KW-1185">Reference proteome</keyword>
<organism evidence="1 2">
    <name type="scientific">Heliocybe sulcata</name>
    <dbReference type="NCBI Taxonomy" id="5364"/>
    <lineage>
        <taxon>Eukaryota</taxon>
        <taxon>Fungi</taxon>
        <taxon>Dikarya</taxon>
        <taxon>Basidiomycota</taxon>
        <taxon>Agaricomycotina</taxon>
        <taxon>Agaricomycetes</taxon>
        <taxon>Gloeophyllales</taxon>
        <taxon>Gloeophyllaceae</taxon>
        <taxon>Heliocybe</taxon>
    </lineage>
</organism>
<gene>
    <name evidence="1" type="ORF">OE88DRAFT_1184332</name>
</gene>
<reference evidence="1 2" key="1">
    <citation type="journal article" date="2019" name="Nat. Ecol. Evol.">
        <title>Megaphylogeny resolves global patterns of mushroom evolution.</title>
        <authorList>
            <person name="Varga T."/>
            <person name="Krizsan K."/>
            <person name="Foldi C."/>
            <person name="Dima B."/>
            <person name="Sanchez-Garcia M."/>
            <person name="Sanchez-Ramirez S."/>
            <person name="Szollosi G.J."/>
            <person name="Szarkandi J.G."/>
            <person name="Papp V."/>
            <person name="Albert L."/>
            <person name="Andreopoulos W."/>
            <person name="Angelini C."/>
            <person name="Antonin V."/>
            <person name="Barry K.W."/>
            <person name="Bougher N.L."/>
            <person name="Buchanan P."/>
            <person name="Buyck B."/>
            <person name="Bense V."/>
            <person name="Catcheside P."/>
            <person name="Chovatia M."/>
            <person name="Cooper J."/>
            <person name="Damon W."/>
            <person name="Desjardin D."/>
            <person name="Finy P."/>
            <person name="Geml J."/>
            <person name="Haridas S."/>
            <person name="Hughes K."/>
            <person name="Justo A."/>
            <person name="Karasinski D."/>
            <person name="Kautmanova I."/>
            <person name="Kiss B."/>
            <person name="Kocsube S."/>
            <person name="Kotiranta H."/>
            <person name="LaButti K.M."/>
            <person name="Lechner B.E."/>
            <person name="Liimatainen K."/>
            <person name="Lipzen A."/>
            <person name="Lukacs Z."/>
            <person name="Mihaltcheva S."/>
            <person name="Morgado L.N."/>
            <person name="Niskanen T."/>
            <person name="Noordeloos M.E."/>
            <person name="Ohm R.A."/>
            <person name="Ortiz-Santana B."/>
            <person name="Ovrebo C."/>
            <person name="Racz N."/>
            <person name="Riley R."/>
            <person name="Savchenko A."/>
            <person name="Shiryaev A."/>
            <person name="Soop K."/>
            <person name="Spirin V."/>
            <person name="Szebenyi C."/>
            <person name="Tomsovsky M."/>
            <person name="Tulloss R.E."/>
            <person name="Uehling J."/>
            <person name="Grigoriev I.V."/>
            <person name="Vagvolgyi C."/>
            <person name="Papp T."/>
            <person name="Martin F.M."/>
            <person name="Miettinen O."/>
            <person name="Hibbett D.S."/>
            <person name="Nagy L.G."/>
        </authorList>
    </citation>
    <scope>NUCLEOTIDE SEQUENCE [LARGE SCALE GENOMIC DNA]</scope>
    <source>
        <strain evidence="1 2">OMC1185</strain>
    </source>
</reference>
<evidence type="ECO:0000313" key="1">
    <source>
        <dbReference type="EMBL" id="TFK54319.1"/>
    </source>
</evidence>
<dbReference type="Proteomes" id="UP000305948">
    <property type="component" value="Unassembled WGS sequence"/>
</dbReference>